<protein>
    <submittedName>
        <fullName evidence="1">Uncharacterized protein</fullName>
    </submittedName>
</protein>
<dbReference type="KEGG" id="cpra:CPter91_4341"/>
<dbReference type="RefSeq" id="WP_061943238.1">
    <property type="nucleotide sequence ID" value="NZ_CP013234.1"/>
</dbReference>
<accession>A0A127Q9H9</accession>
<evidence type="ECO:0000313" key="1">
    <source>
        <dbReference type="EMBL" id="AMP06651.1"/>
    </source>
</evidence>
<organism evidence="1 2">
    <name type="scientific">Collimonas pratensis</name>
    <dbReference type="NCBI Taxonomy" id="279113"/>
    <lineage>
        <taxon>Bacteria</taxon>
        <taxon>Pseudomonadati</taxon>
        <taxon>Pseudomonadota</taxon>
        <taxon>Betaproteobacteria</taxon>
        <taxon>Burkholderiales</taxon>
        <taxon>Oxalobacteraceae</taxon>
        <taxon>Collimonas</taxon>
    </lineage>
</organism>
<proteinExistence type="predicted"/>
<reference evidence="1 2" key="1">
    <citation type="submission" date="2015-11" db="EMBL/GenBank/DDBJ databases">
        <title>Exploring the genomic traits of fungus-feeding bacterial genus Collimonas.</title>
        <authorList>
            <person name="Song C."/>
            <person name="Schmidt R."/>
            <person name="de Jager V."/>
            <person name="Krzyzanowska D."/>
            <person name="Jongedijk E."/>
            <person name="Cankar K."/>
            <person name="Beekwilder J."/>
            <person name="van Veen A."/>
            <person name="de Boer W."/>
            <person name="van Veen J.A."/>
            <person name="Garbeva P."/>
        </authorList>
    </citation>
    <scope>NUCLEOTIDE SEQUENCE [LARGE SCALE GENOMIC DNA]</scope>
    <source>
        <strain evidence="1 2">Ter91</strain>
    </source>
</reference>
<dbReference type="InterPro" id="IPR021946">
    <property type="entry name" value="DUF3563"/>
</dbReference>
<dbReference type="AlphaFoldDB" id="A0A127Q9H9"/>
<dbReference type="EMBL" id="CP013234">
    <property type="protein sequence ID" value="AMP06651.1"/>
    <property type="molecule type" value="Genomic_DNA"/>
</dbReference>
<dbReference type="Proteomes" id="UP000074561">
    <property type="component" value="Chromosome"/>
</dbReference>
<evidence type="ECO:0000313" key="2">
    <source>
        <dbReference type="Proteomes" id="UP000074561"/>
    </source>
</evidence>
<dbReference type="Pfam" id="PF12086">
    <property type="entry name" value="DUF3563"/>
    <property type="match status" value="1"/>
</dbReference>
<gene>
    <name evidence="1" type="ORF">CPter91_4341</name>
</gene>
<name>A0A127Q9H9_9BURK</name>
<dbReference type="PATRIC" id="fig|279113.9.peg.4306"/>
<sequence>MSLSNKFSNIKDFWRKAAAGTGMTLPEAEQAYLAAAADHQDLERRMQVLDCRHGSVLHTLRVLRAGSY</sequence>